<evidence type="ECO:0000256" key="1">
    <source>
        <dbReference type="ARBA" id="ARBA00003019"/>
    </source>
</evidence>
<feature type="transmembrane region" description="Helical" evidence="12">
    <location>
        <begin position="252"/>
        <end position="273"/>
    </location>
</feature>
<dbReference type="AlphaFoldDB" id="A0A8B7NVR2"/>
<dbReference type="OrthoDB" id="263957at2759"/>
<feature type="transmembrane region" description="Helical" evidence="12">
    <location>
        <begin position="45"/>
        <end position="66"/>
    </location>
</feature>
<comment type="subcellular location">
    <subcellularLocation>
        <location evidence="2">Cell membrane</location>
        <topology evidence="2">Multi-pass membrane protein</topology>
    </subcellularLocation>
</comment>
<gene>
    <name evidence="14" type="primary">LOC108674426</name>
</gene>
<evidence type="ECO:0000256" key="6">
    <source>
        <dbReference type="ARBA" id="ARBA00022692"/>
    </source>
</evidence>
<evidence type="ECO:0000256" key="7">
    <source>
        <dbReference type="ARBA" id="ARBA00022989"/>
    </source>
</evidence>
<evidence type="ECO:0000256" key="9">
    <source>
        <dbReference type="ARBA" id="ARBA00023136"/>
    </source>
</evidence>
<dbReference type="Proteomes" id="UP000694843">
    <property type="component" value="Unplaced"/>
</dbReference>
<protein>
    <recommendedName>
        <fullName evidence="3">Molybdate-anion transporter</fullName>
    </recommendedName>
    <alternativeName>
        <fullName evidence="10">Major facilitator superfamily domain-containing protein 5</fullName>
    </alternativeName>
    <alternativeName>
        <fullName evidence="11">Molybdate transporter 2 homolog</fullName>
    </alternativeName>
</protein>
<feature type="transmembrane region" description="Helical" evidence="12">
    <location>
        <begin position="316"/>
        <end position="336"/>
    </location>
</feature>
<sequence>MSITMLVYPVFCVLVLGALILQFTASKTQQQIASGNNPHFKKFQYSFFLVYFMALFSDWLQGPYVYKLYSHYGYASNQIALLYVVGFASSVVFGTTTGPIADRFGRKKMALAFCLIYSFCCLTKLSSSFFWLFLGRVFGGISTSMLFSTFESWYVYEHTETHDFPSEWISVTLSKATFWNGLLAINAGIFANVVAETLHFGPVAPFMFAIPFLLLSGIIIAKTWPENYGNTANNLRHSCMEGLRTIIFKEEILYLGIVQSLFEANMYIFVFQWTPILDEHNDTPLGMVFASFMVCIMVGSSLYAILLHKKVSEAKLLTLAVIMAMVSMAICVLTSGNSSLKSITYAAFLLLEVSVGMYFPSIGYLRSQVIPEELRAGIMNWFRVPMNILTCSGLLLLHNQTMISNTESMFAICTIMLAVALVSSMRFSKLFSVVSVAADVLAHSDEKRPLNIDADDEETDYGFAIVHGKRENSPPTADKLSHLVVHK</sequence>
<dbReference type="OMA" id="CCGWVVL"/>
<evidence type="ECO:0000256" key="2">
    <source>
        <dbReference type="ARBA" id="ARBA00004651"/>
    </source>
</evidence>
<reference evidence="14" key="1">
    <citation type="submission" date="2025-08" db="UniProtKB">
        <authorList>
            <consortium name="RefSeq"/>
        </authorList>
    </citation>
    <scope>IDENTIFICATION</scope>
    <source>
        <tissue evidence="14">Whole organism</tissue>
    </source>
</reference>
<feature type="transmembrane region" description="Helical" evidence="12">
    <location>
        <begin position="201"/>
        <end position="221"/>
    </location>
</feature>
<feature type="transmembrane region" description="Helical" evidence="12">
    <location>
        <begin position="78"/>
        <end position="98"/>
    </location>
</feature>
<name>A0A8B7NVR2_HYAAZ</name>
<dbReference type="GeneID" id="108674426"/>
<feature type="transmembrane region" description="Helical" evidence="12">
    <location>
        <begin position="110"/>
        <end position="131"/>
    </location>
</feature>
<dbReference type="GO" id="GO:0015098">
    <property type="term" value="F:molybdate ion transmembrane transporter activity"/>
    <property type="evidence" value="ECO:0007669"/>
    <property type="project" value="InterPro"/>
</dbReference>
<dbReference type="GO" id="GO:0005886">
    <property type="term" value="C:plasma membrane"/>
    <property type="evidence" value="ECO:0007669"/>
    <property type="project" value="UniProtKB-SubCell"/>
</dbReference>
<dbReference type="Pfam" id="PF05631">
    <property type="entry name" value="MFS_5"/>
    <property type="match status" value="1"/>
</dbReference>
<evidence type="ECO:0000313" key="13">
    <source>
        <dbReference type="Proteomes" id="UP000694843"/>
    </source>
</evidence>
<accession>A0A8B7NVR2</accession>
<evidence type="ECO:0000256" key="3">
    <source>
        <dbReference type="ARBA" id="ARBA00021242"/>
    </source>
</evidence>
<dbReference type="GO" id="GO:0006811">
    <property type="term" value="P:monoatomic ion transport"/>
    <property type="evidence" value="ECO:0007669"/>
    <property type="project" value="UniProtKB-KW"/>
</dbReference>
<keyword evidence="8" id="KW-0406">Ion transport</keyword>
<dbReference type="PANTHER" id="PTHR23516">
    <property type="entry name" value="SAM (S-ADENOSYL METHIONINE) TRANSPORTER"/>
    <property type="match status" value="1"/>
</dbReference>
<keyword evidence="4" id="KW-0813">Transport</keyword>
<keyword evidence="7 12" id="KW-1133">Transmembrane helix</keyword>
<evidence type="ECO:0000256" key="8">
    <source>
        <dbReference type="ARBA" id="ARBA00023065"/>
    </source>
</evidence>
<keyword evidence="13" id="KW-1185">Reference proteome</keyword>
<dbReference type="SUPFAM" id="SSF103473">
    <property type="entry name" value="MFS general substrate transporter"/>
    <property type="match status" value="1"/>
</dbReference>
<evidence type="ECO:0000256" key="10">
    <source>
        <dbReference type="ARBA" id="ARBA00030646"/>
    </source>
</evidence>
<organism evidence="13 14">
    <name type="scientific">Hyalella azteca</name>
    <name type="common">Amphipod</name>
    <dbReference type="NCBI Taxonomy" id="294128"/>
    <lineage>
        <taxon>Eukaryota</taxon>
        <taxon>Metazoa</taxon>
        <taxon>Ecdysozoa</taxon>
        <taxon>Arthropoda</taxon>
        <taxon>Crustacea</taxon>
        <taxon>Multicrustacea</taxon>
        <taxon>Malacostraca</taxon>
        <taxon>Eumalacostraca</taxon>
        <taxon>Peracarida</taxon>
        <taxon>Amphipoda</taxon>
        <taxon>Senticaudata</taxon>
        <taxon>Talitrida</taxon>
        <taxon>Talitroidea</taxon>
        <taxon>Hyalellidae</taxon>
        <taxon>Hyalella</taxon>
    </lineage>
</organism>
<evidence type="ECO:0000256" key="12">
    <source>
        <dbReference type="SAM" id="Phobius"/>
    </source>
</evidence>
<dbReference type="PANTHER" id="PTHR23516:SF1">
    <property type="entry name" value="MOLYBDATE-ANION TRANSPORTER"/>
    <property type="match status" value="1"/>
</dbReference>
<evidence type="ECO:0000313" key="14">
    <source>
        <dbReference type="RefSeq" id="XP_018017864.1"/>
    </source>
</evidence>
<dbReference type="Gene3D" id="1.20.1250.20">
    <property type="entry name" value="MFS general substrate transporter like domains"/>
    <property type="match status" value="1"/>
</dbReference>
<evidence type="ECO:0000256" key="4">
    <source>
        <dbReference type="ARBA" id="ARBA00022448"/>
    </source>
</evidence>
<dbReference type="KEGG" id="hazt:108674426"/>
<feature type="transmembrane region" description="Helical" evidence="12">
    <location>
        <begin position="6"/>
        <end position="25"/>
    </location>
</feature>
<keyword evidence="6 12" id="KW-0812">Transmembrane</keyword>
<dbReference type="InterPro" id="IPR036259">
    <property type="entry name" value="MFS_trans_sf"/>
</dbReference>
<dbReference type="InterPro" id="IPR008509">
    <property type="entry name" value="MOT2/MFSD5"/>
</dbReference>
<feature type="transmembrane region" description="Helical" evidence="12">
    <location>
        <begin position="377"/>
        <end position="397"/>
    </location>
</feature>
<dbReference type="RefSeq" id="XP_018017864.1">
    <property type="nucleotide sequence ID" value="XM_018162375.2"/>
</dbReference>
<comment type="function">
    <text evidence="1">Mediates high-affinity intracellular uptake of the rare oligo-element molybdenum.</text>
</comment>
<keyword evidence="9 12" id="KW-0472">Membrane</keyword>
<proteinExistence type="predicted"/>
<evidence type="ECO:0000256" key="5">
    <source>
        <dbReference type="ARBA" id="ARBA00022475"/>
    </source>
</evidence>
<feature type="transmembrane region" description="Helical" evidence="12">
    <location>
        <begin position="342"/>
        <end position="365"/>
    </location>
</feature>
<feature type="transmembrane region" description="Helical" evidence="12">
    <location>
        <begin position="285"/>
        <end position="304"/>
    </location>
</feature>
<keyword evidence="5" id="KW-1003">Cell membrane</keyword>
<evidence type="ECO:0000256" key="11">
    <source>
        <dbReference type="ARBA" id="ARBA00032555"/>
    </source>
</evidence>
<dbReference type="CDD" id="cd17487">
    <property type="entry name" value="MFS_MFSD5_like"/>
    <property type="match status" value="1"/>
</dbReference>
<feature type="transmembrane region" description="Helical" evidence="12">
    <location>
        <begin position="409"/>
        <end position="427"/>
    </location>
</feature>